<evidence type="ECO:0000313" key="3">
    <source>
        <dbReference type="Proteomes" id="UP001333110"/>
    </source>
</evidence>
<organism evidence="2 3">
    <name type="scientific">Mycteria americana</name>
    <name type="common">Wood stork</name>
    <dbReference type="NCBI Taxonomy" id="33587"/>
    <lineage>
        <taxon>Eukaryota</taxon>
        <taxon>Metazoa</taxon>
        <taxon>Chordata</taxon>
        <taxon>Craniata</taxon>
        <taxon>Vertebrata</taxon>
        <taxon>Euteleostomi</taxon>
        <taxon>Archelosauria</taxon>
        <taxon>Archosauria</taxon>
        <taxon>Dinosauria</taxon>
        <taxon>Saurischia</taxon>
        <taxon>Theropoda</taxon>
        <taxon>Coelurosauria</taxon>
        <taxon>Aves</taxon>
        <taxon>Neognathae</taxon>
        <taxon>Neoaves</taxon>
        <taxon>Aequornithes</taxon>
        <taxon>Ciconiiformes</taxon>
        <taxon>Ciconiidae</taxon>
        <taxon>Mycteria</taxon>
    </lineage>
</organism>
<gene>
    <name evidence="2" type="ORF">QYF61_005216</name>
</gene>
<feature type="compositionally biased region" description="Basic and acidic residues" evidence="1">
    <location>
        <begin position="245"/>
        <end position="263"/>
    </location>
</feature>
<keyword evidence="3" id="KW-1185">Reference proteome</keyword>
<protein>
    <submittedName>
        <fullName evidence="2">Uncharacterized protein</fullName>
    </submittedName>
</protein>
<proteinExistence type="predicted"/>
<name>A0AAN7MXX7_MYCAM</name>
<sequence length="263" mass="29023">MESLCRSWLLARAVAHGEEPMQERAFWQYMLPHGGPMLEQAIPEGLYLRKGPTMEQFLKSCSLWEGLVLEKFEKDCIPWEEPHAGAGEERKGIEVAEMKLAEGAHCPTIRIINEHVKHYQPQCQPLDYTTIQPVSSPPHCPLMGPVLYQSVHESATQDGAERFAKVKINNIHCSPSYTKLVISTSGLLKTLTSSPSTCGCTLSSPMDLTTSNFFKYALTCSSSTEGSSKSRGCSLGEQGGEDLSEASRTDLEVVARSNQESRL</sequence>
<accession>A0AAN7MXX7</accession>
<comment type="caution">
    <text evidence="2">The sequence shown here is derived from an EMBL/GenBank/DDBJ whole genome shotgun (WGS) entry which is preliminary data.</text>
</comment>
<dbReference type="AlphaFoldDB" id="A0AAN7MXX7"/>
<dbReference type="Proteomes" id="UP001333110">
    <property type="component" value="Unassembled WGS sequence"/>
</dbReference>
<evidence type="ECO:0000313" key="2">
    <source>
        <dbReference type="EMBL" id="KAK4815654.1"/>
    </source>
</evidence>
<evidence type="ECO:0000256" key="1">
    <source>
        <dbReference type="SAM" id="MobiDB-lite"/>
    </source>
</evidence>
<dbReference type="EMBL" id="JAUNZN010000009">
    <property type="protein sequence ID" value="KAK4815654.1"/>
    <property type="molecule type" value="Genomic_DNA"/>
</dbReference>
<reference evidence="2 3" key="1">
    <citation type="journal article" date="2023" name="J. Hered.">
        <title>Chromosome-level genome of the wood stork (Mycteria americana) provides insight into avian chromosome evolution.</title>
        <authorList>
            <person name="Flamio R. Jr."/>
            <person name="Ramstad K.M."/>
        </authorList>
    </citation>
    <scope>NUCLEOTIDE SEQUENCE [LARGE SCALE GENOMIC DNA]</scope>
    <source>
        <strain evidence="2">JAX WOST 10</strain>
    </source>
</reference>
<feature type="region of interest" description="Disordered" evidence="1">
    <location>
        <begin position="222"/>
        <end position="263"/>
    </location>
</feature>
<feature type="compositionally biased region" description="Low complexity" evidence="1">
    <location>
        <begin position="222"/>
        <end position="234"/>
    </location>
</feature>